<keyword evidence="2" id="KW-0732">Signal</keyword>
<keyword evidence="4" id="KW-1185">Reference proteome</keyword>
<accession>A0ABW4MCM8</accession>
<sequence length="103" mass="11016">MMPTRKWMATAAFTILLAACGKVGDLQPKAGQSMPAKAYGQAEAPGSEELMTPDVQTRPGRSDELMRRSERRRDDPFDLAPGAEADNGDAPAESTAQDPKKPG</sequence>
<name>A0ABW4MCM8_9SPHN</name>
<dbReference type="Proteomes" id="UP001597215">
    <property type="component" value="Unassembled WGS sequence"/>
</dbReference>
<protein>
    <recommendedName>
        <fullName evidence="5">Argininosuccinate lyase</fullName>
    </recommendedName>
</protein>
<feature type="region of interest" description="Disordered" evidence="1">
    <location>
        <begin position="25"/>
        <end position="103"/>
    </location>
</feature>
<evidence type="ECO:0000256" key="2">
    <source>
        <dbReference type="SAM" id="SignalP"/>
    </source>
</evidence>
<evidence type="ECO:0000313" key="3">
    <source>
        <dbReference type="EMBL" id="MFD1766183.1"/>
    </source>
</evidence>
<evidence type="ECO:0000313" key="4">
    <source>
        <dbReference type="Proteomes" id="UP001597215"/>
    </source>
</evidence>
<comment type="caution">
    <text evidence="3">The sequence shown here is derived from an EMBL/GenBank/DDBJ whole genome shotgun (WGS) entry which is preliminary data.</text>
</comment>
<feature type="chain" id="PRO_5047462689" description="Argininosuccinate lyase" evidence="2">
    <location>
        <begin position="19"/>
        <end position="103"/>
    </location>
</feature>
<organism evidence="3 4">
    <name type="scientific">Sphingorhabdus buctiana</name>
    <dbReference type="NCBI Taxonomy" id="1508805"/>
    <lineage>
        <taxon>Bacteria</taxon>
        <taxon>Pseudomonadati</taxon>
        <taxon>Pseudomonadota</taxon>
        <taxon>Alphaproteobacteria</taxon>
        <taxon>Sphingomonadales</taxon>
        <taxon>Sphingomonadaceae</taxon>
        <taxon>Sphingorhabdus</taxon>
    </lineage>
</organism>
<dbReference type="EMBL" id="JBHUEL010000003">
    <property type="protein sequence ID" value="MFD1766183.1"/>
    <property type="molecule type" value="Genomic_DNA"/>
</dbReference>
<feature type="compositionally biased region" description="Basic and acidic residues" evidence="1">
    <location>
        <begin position="60"/>
        <end position="76"/>
    </location>
</feature>
<reference evidence="4" key="1">
    <citation type="journal article" date="2019" name="Int. J. Syst. Evol. Microbiol.">
        <title>The Global Catalogue of Microorganisms (GCM) 10K type strain sequencing project: providing services to taxonomists for standard genome sequencing and annotation.</title>
        <authorList>
            <consortium name="The Broad Institute Genomics Platform"/>
            <consortium name="The Broad Institute Genome Sequencing Center for Infectious Disease"/>
            <person name="Wu L."/>
            <person name="Ma J."/>
        </authorList>
    </citation>
    <scope>NUCLEOTIDE SEQUENCE [LARGE SCALE GENOMIC DNA]</scope>
    <source>
        <strain evidence="4">CGMCC 1.12449</strain>
    </source>
</reference>
<proteinExistence type="predicted"/>
<dbReference type="PROSITE" id="PS51257">
    <property type="entry name" value="PROKAR_LIPOPROTEIN"/>
    <property type="match status" value="1"/>
</dbReference>
<evidence type="ECO:0008006" key="5">
    <source>
        <dbReference type="Google" id="ProtNLM"/>
    </source>
</evidence>
<dbReference type="RefSeq" id="WP_381511940.1">
    <property type="nucleotide sequence ID" value="NZ_JBHUEL010000003.1"/>
</dbReference>
<evidence type="ECO:0000256" key="1">
    <source>
        <dbReference type="SAM" id="MobiDB-lite"/>
    </source>
</evidence>
<feature type="signal peptide" evidence="2">
    <location>
        <begin position="1"/>
        <end position="18"/>
    </location>
</feature>
<gene>
    <name evidence="3" type="ORF">ACFSAG_04915</name>
</gene>